<keyword evidence="3 4" id="KW-0175">Coiled coil</keyword>
<dbReference type="SUPFAM" id="SSF52540">
    <property type="entry name" value="P-loop containing nucleoside triphosphate hydrolases"/>
    <property type="match status" value="1"/>
</dbReference>
<feature type="coiled-coil region" evidence="4">
    <location>
        <begin position="778"/>
        <end position="873"/>
    </location>
</feature>
<comment type="caution">
    <text evidence="8">The sequence shown here is derived from an EMBL/GenBank/DDBJ whole genome shotgun (WGS) entry which is preliminary data.</text>
</comment>
<feature type="coiled-coil region" evidence="4">
    <location>
        <begin position="1045"/>
        <end position="1131"/>
    </location>
</feature>
<organism evidence="8 9">
    <name type="scientific">Rotaria sordida</name>
    <dbReference type="NCBI Taxonomy" id="392033"/>
    <lineage>
        <taxon>Eukaryota</taxon>
        <taxon>Metazoa</taxon>
        <taxon>Spiralia</taxon>
        <taxon>Gnathifera</taxon>
        <taxon>Rotifera</taxon>
        <taxon>Eurotatoria</taxon>
        <taxon>Bdelloidea</taxon>
        <taxon>Philodinida</taxon>
        <taxon>Philodinidae</taxon>
        <taxon>Rotaria</taxon>
    </lineage>
</organism>
<dbReference type="InterPro" id="IPR027417">
    <property type="entry name" value="P-loop_NTPase"/>
</dbReference>
<dbReference type="Pfam" id="PF12325">
    <property type="entry name" value="TMF_TATA_bd"/>
    <property type="match status" value="1"/>
</dbReference>
<feature type="coiled-coil region" evidence="4">
    <location>
        <begin position="916"/>
        <end position="986"/>
    </location>
</feature>
<feature type="region of interest" description="Disordered" evidence="5">
    <location>
        <begin position="263"/>
        <end position="283"/>
    </location>
</feature>
<evidence type="ECO:0000256" key="4">
    <source>
        <dbReference type="SAM" id="Coils"/>
    </source>
</evidence>
<evidence type="ECO:0000256" key="1">
    <source>
        <dbReference type="ARBA" id="ARBA00004555"/>
    </source>
</evidence>
<feature type="compositionally biased region" description="Basic and acidic residues" evidence="5">
    <location>
        <begin position="387"/>
        <end position="399"/>
    </location>
</feature>
<evidence type="ECO:0000256" key="3">
    <source>
        <dbReference type="ARBA" id="ARBA00023054"/>
    </source>
</evidence>
<dbReference type="InterPro" id="IPR022091">
    <property type="entry name" value="TMF_TATA-bd"/>
</dbReference>
<dbReference type="EMBL" id="CAJNOO010000323">
    <property type="protein sequence ID" value="CAF0905875.1"/>
    <property type="molecule type" value="Genomic_DNA"/>
</dbReference>
<dbReference type="GO" id="GO:0005794">
    <property type="term" value="C:Golgi apparatus"/>
    <property type="evidence" value="ECO:0007669"/>
    <property type="project" value="UniProtKB-SubCell"/>
</dbReference>
<dbReference type="InterPro" id="IPR022092">
    <property type="entry name" value="TMF_DNA-bd"/>
</dbReference>
<feature type="compositionally biased region" description="Low complexity" evidence="5">
    <location>
        <begin position="198"/>
        <end position="225"/>
    </location>
</feature>
<dbReference type="Gene3D" id="3.40.50.300">
    <property type="entry name" value="P-loop containing nucleotide triphosphate hydrolases"/>
    <property type="match status" value="1"/>
</dbReference>
<dbReference type="Proteomes" id="UP000663882">
    <property type="component" value="Unassembled WGS sequence"/>
</dbReference>
<dbReference type="Pfam" id="PF14630">
    <property type="entry name" value="ORC5_C"/>
    <property type="match status" value="1"/>
</dbReference>
<evidence type="ECO:0000256" key="5">
    <source>
        <dbReference type="SAM" id="MobiDB-lite"/>
    </source>
</evidence>
<dbReference type="InterPro" id="IPR052602">
    <property type="entry name" value="Growth_transcription_reg"/>
</dbReference>
<sequence length="1618" mass="185690">MSGWFSIDPNKLKELAANTLINAQKHIDKVLDIKDLASSAEQQPISKNNLATNIGINNPPPPSTITTTTDEFFSTFLNNQKPSTSNIEEEEIKIEKDSSFSNWNSWTDQNNTSQMISSESQSDLITTEQTTNEEERTPIIESIDIPTSSLITESIDIEQVPTSSLIIESVGIEQVPTSSLIIESVGIEQVPTSSLTTESVSIEQVPSSSSLTESSTITESSSSESANSLRPILNIPSSESTIIGQIIENIIDEKQIFINNENENIESNNEQQSETIQSLPSDKRDVIDSWINNRENNTTENNLEQSLQNKDDTNALSLLYTSSYPPNNFSTSSIIDDDLTPTSVSTTNHDKEQQLETISTDEEDVNPYVEQSNSPTHTASSSNGNDTHSKGSSSDDGKHTSCTSSDIEVISCPSVTGGLPLSTTDTFDKCRELRDARRAVVREVVVRFPSHSTNLKYHHHPLSMDNIDKNITSNFDTPSWSTLIDEAATEQNHYQDSHEENDDNQEKFFMSETSKELGELKERLELREQAFKKLTNESNELHRTNQSLKQSLTELEQRTSRLTIEFQQTIENLSMKIEEQKHVSQERDHLRKQLDTLQKQLFENSTSSGNTLTVLREKEEQIQQLLDEGEKLSKTQLQHTNIIKKLRTKEKEHETQITSLNARSDKLTNELDEAKKNLQEKEENEKQLKETVKKLEKSAIHYEKECISLKSLYEDAEEQIRSTKVALENSYKEITELNKTKAATESKVVEATLSAEILLKEEIRLAVDKERIISRQEQEKLQMTIDELRHSIQRSEIQLNRREQVLRQEINDLRQRLQEAESRNEDLTQNISNATRPLLRQIENLQTTYVTQINSLEKTERQLTDRLAEMQAQYAMSVEHERVANETLLETNAKWKLAEAQLSTLKQDKTRFTAEIDILRMKLTNLEDSRQREKNQIETMQEAFTQQINSLIQEKRQLELDAELEKTKYESDLKRLQIVHDALKEQNNLFDAQSISRSSSNLESTLQQQRSRRSSGGHDTPSSFSFERSPFVPTPKPSVYETLRNTGAIAVLESLESQLKEKEGEITLLQSEIADLERTRESMARELVNLSTINEKLQQQTQNYPILNEQYKELEKRYDALLTMYGEKQEEADELRLDLADVKTLYRAQMLSLSDSYSCRLSICSSLEKLFSSNPTIPYPSHVYIYGNNNTGKSTIIKYILNKYNHTILWFDCREIYSLNMFYHTFISLLSNNIIPVMKNFNDFIRILRDLSFQDMNNNNNKKKKTKQYYFVVLHHIELLLNYDTTGHLLYLLFKLNELTLGYFHHTLILIGHQPFYQLPQMNQIEAELGVLTPITIFVPAYTRTEIVTILQNILTQQQDILPSSISQLQIIIELALQSFYIVTNDLIELKDMITMCIKDFLRSNTKKQINDDGTNHDYRILYQKEFFMQVLNSVYTRSMSIPKFLDTHTADEETTDKSSHISTINNKNNTRDLPLSAKFLLIAIYLATQNPIKYDRMLYDKQNQGKKSRRAKIMHKRTQLESSKIEYLPLSSNKSISLNRLLAIYCSLQGDTIPLTTQIYTQLSLLTSMRLIELVGSSNETGIINLNEPKYRCTSSNDYVRRVAASIDFKIDNLILV</sequence>
<dbReference type="PANTHER" id="PTHR46515:SF1">
    <property type="entry name" value="TATA ELEMENT MODULATORY FACTOR"/>
    <property type="match status" value="1"/>
</dbReference>
<name>A0A813ZYB9_9BILA</name>
<dbReference type="PANTHER" id="PTHR46515">
    <property type="entry name" value="TATA ELEMENT MODULATORY FACTOR TMF1"/>
    <property type="match status" value="1"/>
</dbReference>
<feature type="domain" description="TATA element modulatory factor 1 TATA binding" evidence="6">
    <location>
        <begin position="1044"/>
        <end position="1150"/>
    </location>
</feature>
<gene>
    <name evidence="8" type="ORF">RFH988_LOCUS9226</name>
</gene>
<feature type="region of interest" description="Disordered" evidence="5">
    <location>
        <begin position="994"/>
        <end position="1038"/>
    </location>
</feature>
<evidence type="ECO:0000259" key="6">
    <source>
        <dbReference type="Pfam" id="PF12325"/>
    </source>
</evidence>
<feature type="region of interest" description="Disordered" evidence="5">
    <location>
        <begin position="192"/>
        <end position="228"/>
    </location>
</feature>
<feature type="compositionally biased region" description="Polar residues" evidence="5">
    <location>
        <begin position="369"/>
        <end position="386"/>
    </location>
</feature>
<feature type="coiled-coil region" evidence="4">
    <location>
        <begin position="510"/>
        <end position="747"/>
    </location>
</feature>
<reference evidence="8" key="1">
    <citation type="submission" date="2021-02" db="EMBL/GenBank/DDBJ databases">
        <authorList>
            <person name="Nowell W R."/>
        </authorList>
    </citation>
    <scope>NUCLEOTIDE SEQUENCE</scope>
</reference>
<feature type="region of interest" description="Disordered" evidence="5">
    <location>
        <begin position="331"/>
        <end position="403"/>
    </location>
</feature>
<evidence type="ECO:0000256" key="2">
    <source>
        <dbReference type="ARBA" id="ARBA00023034"/>
    </source>
</evidence>
<protein>
    <submittedName>
        <fullName evidence="8">Uncharacterized protein</fullName>
    </submittedName>
</protein>
<evidence type="ECO:0000313" key="9">
    <source>
        <dbReference type="Proteomes" id="UP000663882"/>
    </source>
</evidence>
<comment type="subcellular location">
    <subcellularLocation>
        <location evidence="1">Golgi apparatus</location>
    </subcellularLocation>
</comment>
<dbReference type="GO" id="GO:0005783">
    <property type="term" value="C:endoplasmic reticulum"/>
    <property type="evidence" value="ECO:0007669"/>
    <property type="project" value="TreeGrafter"/>
</dbReference>
<feature type="domain" description="Origin recognition complex subunit 5 C-terminal" evidence="7">
    <location>
        <begin position="1474"/>
        <end position="1614"/>
    </location>
</feature>
<accession>A0A813ZYB9</accession>
<keyword evidence="2" id="KW-0333">Golgi apparatus</keyword>
<dbReference type="Pfam" id="PF12329">
    <property type="entry name" value="TMF_DNA_bd"/>
    <property type="match status" value="1"/>
</dbReference>
<proteinExistence type="predicted"/>
<dbReference type="OrthoDB" id="74178at2759"/>
<feature type="compositionally biased region" description="Polar residues" evidence="5">
    <location>
        <begin position="994"/>
        <end position="1006"/>
    </location>
</feature>
<evidence type="ECO:0000259" key="7">
    <source>
        <dbReference type="Pfam" id="PF14630"/>
    </source>
</evidence>
<feature type="compositionally biased region" description="Low complexity" evidence="5">
    <location>
        <begin position="263"/>
        <end position="274"/>
    </location>
</feature>
<feature type="compositionally biased region" description="Polar residues" evidence="5">
    <location>
        <begin position="331"/>
        <end position="347"/>
    </location>
</feature>
<evidence type="ECO:0000313" key="8">
    <source>
        <dbReference type="EMBL" id="CAF0905875.1"/>
    </source>
</evidence>
<dbReference type="InterPro" id="IPR047088">
    <property type="entry name" value="ORC5_C"/>
</dbReference>